<keyword evidence="3" id="KW-1185">Reference proteome</keyword>
<name>A0A1M5ZBT1_9FIRM</name>
<accession>A0A1M5ZBT1</accession>
<dbReference type="AlphaFoldDB" id="A0A1M5ZBT1"/>
<evidence type="ECO:0000313" key="2">
    <source>
        <dbReference type="EMBL" id="SHI21705.1"/>
    </source>
</evidence>
<evidence type="ECO:0000313" key="3">
    <source>
        <dbReference type="Proteomes" id="UP000183954"/>
    </source>
</evidence>
<dbReference type="SUPFAM" id="SSF109604">
    <property type="entry name" value="HD-domain/PDEase-like"/>
    <property type="match status" value="1"/>
</dbReference>
<dbReference type="InterPro" id="IPR037522">
    <property type="entry name" value="HD_GYP_dom"/>
</dbReference>
<protein>
    <submittedName>
        <fullName evidence="2">HD-GYP domain, c-di-GMP phosphodiesterase class II (Or its inactivated variant)</fullName>
    </submittedName>
</protein>
<dbReference type="CDD" id="cd00077">
    <property type="entry name" value="HDc"/>
    <property type="match status" value="1"/>
</dbReference>
<organism evidence="2 3">
    <name type="scientific">Desulfosporosinus lacus DSM 15449</name>
    <dbReference type="NCBI Taxonomy" id="1121420"/>
    <lineage>
        <taxon>Bacteria</taxon>
        <taxon>Bacillati</taxon>
        <taxon>Bacillota</taxon>
        <taxon>Clostridia</taxon>
        <taxon>Eubacteriales</taxon>
        <taxon>Desulfitobacteriaceae</taxon>
        <taxon>Desulfosporosinus</taxon>
    </lineage>
</organism>
<dbReference type="Proteomes" id="UP000183954">
    <property type="component" value="Unassembled WGS sequence"/>
</dbReference>
<feature type="domain" description="HD-GYP" evidence="1">
    <location>
        <begin position="108"/>
        <end position="300"/>
    </location>
</feature>
<dbReference type="PANTHER" id="PTHR43155">
    <property type="entry name" value="CYCLIC DI-GMP PHOSPHODIESTERASE PA4108-RELATED"/>
    <property type="match status" value="1"/>
</dbReference>
<dbReference type="PANTHER" id="PTHR43155:SF2">
    <property type="entry name" value="CYCLIC DI-GMP PHOSPHODIESTERASE PA4108"/>
    <property type="match status" value="1"/>
</dbReference>
<proteinExistence type="predicted"/>
<dbReference type="Pfam" id="PF13487">
    <property type="entry name" value="HD_5"/>
    <property type="match status" value="1"/>
</dbReference>
<dbReference type="RefSeq" id="WP_345788583.1">
    <property type="nucleotide sequence ID" value="NZ_FQXJ01000011.1"/>
</dbReference>
<reference evidence="3" key="1">
    <citation type="submission" date="2016-11" db="EMBL/GenBank/DDBJ databases">
        <authorList>
            <person name="Varghese N."/>
            <person name="Submissions S."/>
        </authorList>
    </citation>
    <scope>NUCLEOTIDE SEQUENCE [LARGE SCALE GENOMIC DNA]</scope>
    <source>
        <strain evidence="3">DSM 15449</strain>
    </source>
</reference>
<dbReference type="EMBL" id="FQXJ01000011">
    <property type="protein sequence ID" value="SHI21705.1"/>
    <property type="molecule type" value="Genomic_DNA"/>
</dbReference>
<dbReference type="InterPro" id="IPR003607">
    <property type="entry name" value="HD/PDEase_dom"/>
</dbReference>
<sequence length="300" mass="34066">MAAADTTQVIPVTEAAVYETSEQTTNKTKITNTRDSTLSEISRQVDAKISNFREIVDRIKDQYSDVYVNGIRVSISFGWDAKKETDQDILKVLKSAEDNMYKHKIIENESLRDNTISTIIRTLHEKNPREEQHSQRVSEICQFIGKAMGLSEIEVSRLKVVGLLHDIGKIAIEERFFNKPGKLTEQEKNESSRHPDIGYRILSSSFSMLDLADYILAHHERWDGAGYPKGLKGDAIPMVSRIIALADTYDAMTSERSYRNALSEAEALAEIRNNSGSQFDPEIARIFIEKVLNKPWRVVE</sequence>
<gene>
    <name evidence="2" type="ORF">SAMN02746098_03130</name>
</gene>
<dbReference type="PROSITE" id="PS51832">
    <property type="entry name" value="HD_GYP"/>
    <property type="match status" value="1"/>
</dbReference>
<dbReference type="Gene3D" id="1.10.3210.10">
    <property type="entry name" value="Hypothetical protein af1432"/>
    <property type="match status" value="1"/>
</dbReference>
<dbReference type="SMART" id="SM00471">
    <property type="entry name" value="HDc"/>
    <property type="match status" value="1"/>
</dbReference>
<evidence type="ECO:0000259" key="1">
    <source>
        <dbReference type="PROSITE" id="PS51832"/>
    </source>
</evidence>
<dbReference type="STRING" id="1121420.SAMN02746098_03130"/>